<comment type="caution">
    <text evidence="1">The sequence shown here is derived from an EMBL/GenBank/DDBJ whole genome shotgun (WGS) entry which is preliminary data.</text>
</comment>
<dbReference type="OrthoDB" id="9800174at2"/>
<dbReference type="Proteomes" id="UP000004474">
    <property type="component" value="Unassembled WGS sequence"/>
</dbReference>
<accession>K1E5G0</accession>
<proteinExistence type="predicted"/>
<dbReference type="RefSeq" id="WP_007924980.1">
    <property type="nucleotide sequence ID" value="NZ_ALWX01000011.1"/>
</dbReference>
<name>K1E5G0_9MICO</name>
<sequence>MSAPIGLIFELPGTQTTFIPWGQATYALFGKNGVGKSRTLAAVNHLFNGGAQHEPRPTRDADLYRSTCSLIVEARLPERPSTAESADLAQESGWESDTFYGFLSDYLLHIVPNIGDFSNSQVRGAYEQYIDSEVQAWSMPWMGKPWNEDPSLWRSVLEQRYFEITRDELDRVVVRPCYLESREHPDLNAYMATLRDRPKASGLESHPFDIEWLSTLEGEQIWFASIGIGSKWHRPDNISPGYETGYRCVDLRSEPEPDVMTVGNHLAQLLKEGADLEAWANELSQEATKHLRRALPTSVGLQLQVPDHADLLRGKKVEWMAAVPGEALDGEAGASSLSGS</sequence>
<evidence type="ECO:0000313" key="2">
    <source>
        <dbReference type="Proteomes" id="UP000004474"/>
    </source>
</evidence>
<dbReference type="AlphaFoldDB" id="K1E5G0"/>
<dbReference type="EMBL" id="ALWX01000011">
    <property type="protein sequence ID" value="EKA62271.1"/>
    <property type="molecule type" value="Genomic_DNA"/>
</dbReference>
<evidence type="ECO:0000313" key="1">
    <source>
        <dbReference type="EMBL" id="EKA62271.1"/>
    </source>
</evidence>
<protein>
    <submittedName>
        <fullName evidence="1">Uncharacterized protein</fullName>
    </submittedName>
</protein>
<gene>
    <name evidence="1" type="ORF">B277_03058</name>
</gene>
<reference evidence="1 2" key="1">
    <citation type="journal article" date="2012" name="J. Bacteriol.">
        <title>Genome Sequence of Janibacter hoylei MTCC8307, Isolated from the Stratospheric Air.</title>
        <authorList>
            <person name="Pawar S.P."/>
            <person name="Dhotre D.P."/>
            <person name="Shetty S.A."/>
            <person name="Chowdhury S.P."/>
            <person name="Chaudhari B.L."/>
            <person name="Shouche Y.S."/>
        </authorList>
    </citation>
    <scope>NUCLEOTIDE SEQUENCE [LARGE SCALE GENOMIC DNA]</scope>
    <source>
        <strain evidence="1 2">PVAS-1</strain>
    </source>
</reference>
<organism evidence="1 2">
    <name type="scientific">Janibacter hoylei PVAS-1</name>
    <dbReference type="NCBI Taxonomy" id="1210046"/>
    <lineage>
        <taxon>Bacteria</taxon>
        <taxon>Bacillati</taxon>
        <taxon>Actinomycetota</taxon>
        <taxon>Actinomycetes</taxon>
        <taxon>Micrococcales</taxon>
        <taxon>Intrasporangiaceae</taxon>
        <taxon>Janibacter</taxon>
    </lineage>
</organism>